<evidence type="ECO:0008006" key="4">
    <source>
        <dbReference type="Google" id="ProtNLM"/>
    </source>
</evidence>
<keyword evidence="1" id="KW-0472">Membrane</keyword>
<comment type="caution">
    <text evidence="2">The sequence shown here is derived from an EMBL/GenBank/DDBJ whole genome shotgun (WGS) entry which is preliminary data.</text>
</comment>
<keyword evidence="3" id="KW-1185">Reference proteome</keyword>
<protein>
    <recommendedName>
        <fullName evidence="4">EamA domain-containing protein</fullName>
    </recommendedName>
</protein>
<dbReference type="EMBL" id="JAQOSQ010000004">
    <property type="protein sequence ID" value="MDJ1182830.1"/>
    <property type="molecule type" value="Genomic_DNA"/>
</dbReference>
<gene>
    <name evidence="2" type="ORF">PMH09_06435</name>
</gene>
<feature type="transmembrane region" description="Helical" evidence="1">
    <location>
        <begin position="127"/>
        <end position="144"/>
    </location>
</feature>
<organism evidence="2 3">
    <name type="scientific">Roseofilum casamattae BLCC-M143</name>
    <dbReference type="NCBI Taxonomy" id="3022442"/>
    <lineage>
        <taxon>Bacteria</taxon>
        <taxon>Bacillati</taxon>
        <taxon>Cyanobacteriota</taxon>
        <taxon>Cyanophyceae</taxon>
        <taxon>Desertifilales</taxon>
        <taxon>Desertifilaceae</taxon>
        <taxon>Roseofilum</taxon>
        <taxon>Roseofilum casamattae</taxon>
    </lineage>
</organism>
<accession>A0ABT7BUG8</accession>
<sequence>MSPQQLGLMIGGLLPALFYGVCGIFAKVSTTAGMPVGPHLICIGVAISLVGVGMQQVLPGPYPSAGAIASSSMLGLLWGLGTGFVALGLIKYQVPLSKLVPLYNMNTLITVMLALIVFLEWKSVDPVKLGIGALLVIVGGLLVSQA</sequence>
<proteinExistence type="predicted"/>
<dbReference type="RefSeq" id="WP_283757482.1">
    <property type="nucleotide sequence ID" value="NZ_JAQOSQ010000004.1"/>
</dbReference>
<feature type="transmembrane region" description="Helical" evidence="1">
    <location>
        <begin position="102"/>
        <end position="121"/>
    </location>
</feature>
<feature type="transmembrane region" description="Helical" evidence="1">
    <location>
        <begin position="38"/>
        <end position="58"/>
    </location>
</feature>
<dbReference type="Proteomes" id="UP001232992">
    <property type="component" value="Unassembled WGS sequence"/>
</dbReference>
<feature type="transmembrane region" description="Helical" evidence="1">
    <location>
        <begin position="6"/>
        <end position="26"/>
    </location>
</feature>
<evidence type="ECO:0000256" key="1">
    <source>
        <dbReference type="SAM" id="Phobius"/>
    </source>
</evidence>
<feature type="transmembrane region" description="Helical" evidence="1">
    <location>
        <begin position="64"/>
        <end position="90"/>
    </location>
</feature>
<keyword evidence="1" id="KW-0812">Transmembrane</keyword>
<evidence type="ECO:0000313" key="2">
    <source>
        <dbReference type="EMBL" id="MDJ1182830.1"/>
    </source>
</evidence>
<evidence type="ECO:0000313" key="3">
    <source>
        <dbReference type="Proteomes" id="UP001232992"/>
    </source>
</evidence>
<name>A0ABT7BUG8_9CYAN</name>
<keyword evidence="1" id="KW-1133">Transmembrane helix</keyword>
<reference evidence="2 3" key="1">
    <citation type="submission" date="2023-01" db="EMBL/GenBank/DDBJ databases">
        <title>Novel diversity within Roseofilum (Cyanobacteria; Desertifilaceae) from marine benthic mats with descriptions of four novel species.</title>
        <authorList>
            <person name="Wang Y."/>
            <person name="Berthold D.E."/>
            <person name="Hu J."/>
            <person name="Lefler F.W."/>
            <person name="Laughinghouse H.D. IV."/>
        </authorList>
    </citation>
    <scope>NUCLEOTIDE SEQUENCE [LARGE SCALE GENOMIC DNA]</scope>
    <source>
        <strain evidence="2 3">BLCC-M143</strain>
    </source>
</reference>